<sequence length="102" mass="10925">MADTGNSWNACFGQFALQDDESWPALRIGILSFTWRGHAGATGDLIPYPTPSSTGASAQQRPSIQPLSRPSNRKKESDSMLRDLARVSAALVLAADHGLVQS</sequence>
<reference evidence="2" key="1">
    <citation type="journal article" date="2023" name="Mol. Phylogenet. Evol.">
        <title>Genome-scale phylogeny and comparative genomics of the fungal order Sordariales.</title>
        <authorList>
            <person name="Hensen N."/>
            <person name="Bonometti L."/>
            <person name="Westerberg I."/>
            <person name="Brannstrom I.O."/>
            <person name="Guillou S."/>
            <person name="Cros-Aarteil S."/>
            <person name="Calhoun S."/>
            <person name="Haridas S."/>
            <person name="Kuo A."/>
            <person name="Mondo S."/>
            <person name="Pangilinan J."/>
            <person name="Riley R."/>
            <person name="LaButti K."/>
            <person name="Andreopoulos B."/>
            <person name="Lipzen A."/>
            <person name="Chen C."/>
            <person name="Yan M."/>
            <person name="Daum C."/>
            <person name="Ng V."/>
            <person name="Clum A."/>
            <person name="Steindorff A."/>
            <person name="Ohm R.A."/>
            <person name="Martin F."/>
            <person name="Silar P."/>
            <person name="Natvig D.O."/>
            <person name="Lalanne C."/>
            <person name="Gautier V."/>
            <person name="Ament-Velasquez S.L."/>
            <person name="Kruys A."/>
            <person name="Hutchinson M.I."/>
            <person name="Powell A.J."/>
            <person name="Barry K."/>
            <person name="Miller A.N."/>
            <person name="Grigoriev I.V."/>
            <person name="Debuchy R."/>
            <person name="Gladieux P."/>
            <person name="Hiltunen Thoren M."/>
            <person name="Johannesson H."/>
        </authorList>
    </citation>
    <scope>NUCLEOTIDE SEQUENCE</scope>
    <source>
        <strain evidence="2">CBS 560.94</strain>
    </source>
</reference>
<organism evidence="2 3">
    <name type="scientific">Neurospora tetraspora</name>
    <dbReference type="NCBI Taxonomy" id="94610"/>
    <lineage>
        <taxon>Eukaryota</taxon>
        <taxon>Fungi</taxon>
        <taxon>Dikarya</taxon>
        <taxon>Ascomycota</taxon>
        <taxon>Pezizomycotina</taxon>
        <taxon>Sordariomycetes</taxon>
        <taxon>Sordariomycetidae</taxon>
        <taxon>Sordariales</taxon>
        <taxon>Sordariaceae</taxon>
        <taxon>Neurospora</taxon>
    </lineage>
</organism>
<dbReference type="RefSeq" id="XP_062677164.1">
    <property type="nucleotide sequence ID" value="XM_062827589.1"/>
</dbReference>
<keyword evidence="3" id="KW-1185">Reference proteome</keyword>
<gene>
    <name evidence="2" type="ORF">B0H65DRAFT_480598</name>
</gene>
<evidence type="ECO:0000313" key="2">
    <source>
        <dbReference type="EMBL" id="KAK3334998.1"/>
    </source>
</evidence>
<feature type="region of interest" description="Disordered" evidence="1">
    <location>
        <begin position="44"/>
        <end position="80"/>
    </location>
</feature>
<protein>
    <submittedName>
        <fullName evidence="2">Uncharacterized protein</fullName>
    </submittedName>
</protein>
<feature type="compositionally biased region" description="Polar residues" evidence="1">
    <location>
        <begin position="51"/>
        <end position="70"/>
    </location>
</feature>
<reference evidence="2" key="2">
    <citation type="submission" date="2023-06" db="EMBL/GenBank/DDBJ databases">
        <authorList>
            <consortium name="Lawrence Berkeley National Laboratory"/>
            <person name="Haridas S."/>
            <person name="Hensen N."/>
            <person name="Bonometti L."/>
            <person name="Westerberg I."/>
            <person name="Brannstrom I.O."/>
            <person name="Guillou S."/>
            <person name="Cros-Aarteil S."/>
            <person name="Calhoun S."/>
            <person name="Kuo A."/>
            <person name="Mondo S."/>
            <person name="Pangilinan J."/>
            <person name="Riley R."/>
            <person name="Labutti K."/>
            <person name="Andreopoulos B."/>
            <person name="Lipzen A."/>
            <person name="Chen C."/>
            <person name="Yanf M."/>
            <person name="Daum C."/>
            <person name="Ng V."/>
            <person name="Clum A."/>
            <person name="Steindorff A."/>
            <person name="Ohm R."/>
            <person name="Martin F."/>
            <person name="Silar P."/>
            <person name="Natvig D."/>
            <person name="Lalanne C."/>
            <person name="Gautier V."/>
            <person name="Ament-Velasquez S.L."/>
            <person name="Kruys A."/>
            <person name="Hutchinson M.I."/>
            <person name="Powell A.J."/>
            <person name="Barry K."/>
            <person name="Miller A.N."/>
            <person name="Grigoriev I.V."/>
            <person name="Debuchy R."/>
            <person name="Gladieux P."/>
            <person name="Thoren M.H."/>
            <person name="Johannesson H."/>
        </authorList>
    </citation>
    <scope>NUCLEOTIDE SEQUENCE</scope>
    <source>
        <strain evidence="2">CBS 560.94</strain>
    </source>
</reference>
<dbReference type="AlphaFoldDB" id="A0AAE0MKG1"/>
<dbReference type="Proteomes" id="UP001278500">
    <property type="component" value="Unassembled WGS sequence"/>
</dbReference>
<name>A0AAE0MKG1_9PEZI</name>
<accession>A0AAE0MKG1</accession>
<dbReference type="EMBL" id="JAUEPP010000009">
    <property type="protein sequence ID" value="KAK3334998.1"/>
    <property type="molecule type" value="Genomic_DNA"/>
</dbReference>
<comment type="caution">
    <text evidence="2">The sequence shown here is derived from an EMBL/GenBank/DDBJ whole genome shotgun (WGS) entry which is preliminary data.</text>
</comment>
<proteinExistence type="predicted"/>
<evidence type="ECO:0000313" key="3">
    <source>
        <dbReference type="Proteomes" id="UP001278500"/>
    </source>
</evidence>
<evidence type="ECO:0000256" key="1">
    <source>
        <dbReference type="SAM" id="MobiDB-lite"/>
    </source>
</evidence>
<dbReference type="GeneID" id="87864743"/>